<proteinExistence type="predicted"/>
<dbReference type="RefSeq" id="WP_199756646.1">
    <property type="nucleotide sequence ID" value="NZ_VLKU01000015.1"/>
</dbReference>
<evidence type="ECO:0000313" key="2">
    <source>
        <dbReference type="EMBL" id="TWI29219.1"/>
    </source>
</evidence>
<feature type="chain" id="PRO_5021900218" evidence="1">
    <location>
        <begin position="28"/>
        <end position="83"/>
    </location>
</feature>
<organism evidence="2 3">
    <name type="scientific">Paracoccus sulfuroxidans</name>
    <dbReference type="NCBI Taxonomy" id="384678"/>
    <lineage>
        <taxon>Bacteria</taxon>
        <taxon>Pseudomonadati</taxon>
        <taxon>Pseudomonadota</taxon>
        <taxon>Alphaproteobacteria</taxon>
        <taxon>Rhodobacterales</taxon>
        <taxon>Paracoccaceae</taxon>
        <taxon>Paracoccus</taxon>
    </lineage>
</organism>
<evidence type="ECO:0000256" key="1">
    <source>
        <dbReference type="SAM" id="SignalP"/>
    </source>
</evidence>
<gene>
    <name evidence="2" type="ORF">IQ24_03698</name>
</gene>
<dbReference type="AlphaFoldDB" id="A0A562NAM3"/>
<dbReference type="Proteomes" id="UP000316225">
    <property type="component" value="Unassembled WGS sequence"/>
</dbReference>
<protein>
    <submittedName>
        <fullName evidence="2">Uncharacterized protein</fullName>
    </submittedName>
</protein>
<keyword evidence="3" id="KW-1185">Reference proteome</keyword>
<sequence>MSNAGCWKRQVAVLAIATSLLSGCATVASEPGIATVCPPVLEYPNDVQARAAEELGLLPEMSAIVEMLADYGVIRDQARACTL</sequence>
<name>A0A562NAM3_9RHOB</name>
<reference evidence="2 3" key="1">
    <citation type="journal article" date="2015" name="Stand. Genomic Sci.">
        <title>Genomic Encyclopedia of Bacterial and Archaeal Type Strains, Phase III: the genomes of soil and plant-associated and newly described type strains.</title>
        <authorList>
            <person name="Whitman W.B."/>
            <person name="Woyke T."/>
            <person name="Klenk H.P."/>
            <person name="Zhou Y."/>
            <person name="Lilburn T.G."/>
            <person name="Beck B.J."/>
            <person name="De Vos P."/>
            <person name="Vandamme P."/>
            <person name="Eisen J.A."/>
            <person name="Garrity G."/>
            <person name="Hugenholtz P."/>
            <person name="Kyrpides N.C."/>
        </authorList>
    </citation>
    <scope>NUCLEOTIDE SEQUENCE [LARGE SCALE GENOMIC DNA]</scope>
    <source>
        <strain evidence="2 3">CGMCC 1.5364</strain>
    </source>
</reference>
<evidence type="ECO:0000313" key="3">
    <source>
        <dbReference type="Proteomes" id="UP000316225"/>
    </source>
</evidence>
<comment type="caution">
    <text evidence="2">The sequence shown here is derived from an EMBL/GenBank/DDBJ whole genome shotgun (WGS) entry which is preliminary data.</text>
</comment>
<accession>A0A562NAM3</accession>
<feature type="signal peptide" evidence="1">
    <location>
        <begin position="1"/>
        <end position="27"/>
    </location>
</feature>
<keyword evidence="1" id="KW-0732">Signal</keyword>
<dbReference type="EMBL" id="VLKU01000015">
    <property type="protein sequence ID" value="TWI29219.1"/>
    <property type="molecule type" value="Genomic_DNA"/>
</dbReference>